<dbReference type="GO" id="GO:0006465">
    <property type="term" value="P:signal peptide processing"/>
    <property type="evidence" value="ECO:0007669"/>
    <property type="project" value="InterPro"/>
</dbReference>
<evidence type="ECO:0000256" key="1">
    <source>
        <dbReference type="ARBA" id="ARBA00000677"/>
    </source>
</evidence>
<comment type="similarity">
    <text evidence="2 9">Belongs to the peptidase S26 family.</text>
</comment>
<sequence length="310" mass="35179">MAVYFSIILVIITVLTGIVWFADKFYLAPQRKLKAAAAQVSAKELSAAELTPQALATLTEPSPIVDTAVQIFPVIAFVLILRSFIYEPFQIPSGSMMPTLLDGDFILVNKFNYGLKDPVLRHKFLENGLPEYGDVVVFKYPQDPRVDYIKRVIGLPGDRIIYRNKSIYIKRACSDSDTKCPEFVQIQQEFIAKYEGPDAEFGMNEFQSKMLNKSHQILNDSHTLPRVAHYFQQSGTAPDEFLVPAKHYFVMGDNRDNSLDGRFWGFVPEENLVGEAVAIWMSFDFDRSEDSFLPQWLPSGVRFDRIGAII</sequence>
<dbReference type="OrthoDB" id="9815782at2"/>
<dbReference type="AlphaFoldDB" id="A0A099KE98"/>
<organism evidence="11 12">
    <name type="scientific">Colwellia psychrerythraea</name>
    <name type="common">Vibrio psychroerythus</name>
    <dbReference type="NCBI Taxonomy" id="28229"/>
    <lineage>
        <taxon>Bacteria</taxon>
        <taxon>Pseudomonadati</taxon>
        <taxon>Pseudomonadota</taxon>
        <taxon>Gammaproteobacteria</taxon>
        <taxon>Alteromonadales</taxon>
        <taxon>Colwelliaceae</taxon>
        <taxon>Colwellia</taxon>
    </lineage>
</organism>
<evidence type="ECO:0000256" key="6">
    <source>
        <dbReference type="ARBA" id="ARBA00022801"/>
    </source>
</evidence>
<dbReference type="NCBIfam" id="TIGR02227">
    <property type="entry name" value="sigpep_I_bact"/>
    <property type="match status" value="1"/>
</dbReference>
<accession>A0A099KE98</accession>
<dbReference type="InterPro" id="IPR019758">
    <property type="entry name" value="Pept_S26A_signal_pept_1_CS"/>
</dbReference>
<dbReference type="RefSeq" id="WP_033083987.1">
    <property type="nucleotide sequence ID" value="NZ_JQEC01000057.1"/>
</dbReference>
<evidence type="ECO:0000259" key="10">
    <source>
        <dbReference type="Pfam" id="PF10502"/>
    </source>
</evidence>
<evidence type="ECO:0000256" key="4">
    <source>
        <dbReference type="ARBA" id="ARBA00019232"/>
    </source>
</evidence>
<keyword evidence="8" id="KW-0472">Membrane</keyword>
<dbReference type="GO" id="GO:0009003">
    <property type="term" value="F:signal peptidase activity"/>
    <property type="evidence" value="ECO:0007669"/>
    <property type="project" value="UniProtKB-EC"/>
</dbReference>
<dbReference type="PROSITE" id="PS00760">
    <property type="entry name" value="SPASE_I_2"/>
    <property type="match status" value="1"/>
</dbReference>
<dbReference type="PATRIC" id="fig|28229.3.peg.4048"/>
<evidence type="ECO:0000256" key="3">
    <source>
        <dbReference type="ARBA" id="ARBA00013208"/>
    </source>
</evidence>
<comment type="catalytic activity">
    <reaction evidence="1 8">
        <text>Cleavage of hydrophobic, N-terminal signal or leader sequences from secreted and periplasmic proteins.</text>
        <dbReference type="EC" id="3.4.21.89"/>
    </reaction>
</comment>
<dbReference type="Proteomes" id="UP000029868">
    <property type="component" value="Unassembled WGS sequence"/>
</dbReference>
<dbReference type="InterPro" id="IPR000223">
    <property type="entry name" value="Pept_S26A_signal_pept_1"/>
</dbReference>
<comment type="subcellular location">
    <subcellularLocation>
        <location evidence="9">Membrane</location>
        <topology evidence="9">Multi-pass membrane protein</topology>
    </subcellularLocation>
</comment>
<dbReference type="PANTHER" id="PTHR43390">
    <property type="entry name" value="SIGNAL PEPTIDASE I"/>
    <property type="match status" value="1"/>
</dbReference>
<keyword evidence="6 8" id="KW-0378">Hydrolase</keyword>
<dbReference type="GO" id="GO:0016020">
    <property type="term" value="C:membrane"/>
    <property type="evidence" value="ECO:0007669"/>
    <property type="project" value="UniProtKB-SubCell"/>
</dbReference>
<evidence type="ECO:0000256" key="5">
    <source>
        <dbReference type="ARBA" id="ARBA00022670"/>
    </source>
</evidence>
<feature type="domain" description="Peptidase S26" evidence="10">
    <location>
        <begin position="66"/>
        <end position="280"/>
    </location>
</feature>
<dbReference type="SUPFAM" id="SSF51306">
    <property type="entry name" value="LexA/Signal peptidase"/>
    <property type="match status" value="1"/>
</dbReference>
<evidence type="ECO:0000256" key="7">
    <source>
        <dbReference type="PIRSR" id="PIRSR600223-1"/>
    </source>
</evidence>
<dbReference type="InterPro" id="IPR036286">
    <property type="entry name" value="LexA/Signal_pep-like_sf"/>
</dbReference>
<dbReference type="PROSITE" id="PS00761">
    <property type="entry name" value="SPASE_I_3"/>
    <property type="match status" value="1"/>
</dbReference>
<dbReference type="PROSITE" id="PS00501">
    <property type="entry name" value="SPASE_I_1"/>
    <property type="match status" value="1"/>
</dbReference>
<feature type="active site" evidence="7">
    <location>
        <position position="95"/>
    </location>
</feature>
<name>A0A099KE98_COLPS</name>
<dbReference type="GO" id="GO:0004252">
    <property type="term" value="F:serine-type endopeptidase activity"/>
    <property type="evidence" value="ECO:0007669"/>
    <property type="project" value="InterPro"/>
</dbReference>
<keyword evidence="8" id="KW-0812">Transmembrane</keyword>
<protein>
    <recommendedName>
        <fullName evidence="4 8">Signal peptidase I</fullName>
        <ecNumber evidence="3 8">3.4.21.89</ecNumber>
    </recommendedName>
</protein>
<gene>
    <name evidence="11" type="ORF">GAB14E_4075</name>
</gene>
<comment type="caution">
    <text evidence="9">Lacks conserved residue(s) required for the propagation of feature annotation.</text>
</comment>
<dbReference type="InterPro" id="IPR019533">
    <property type="entry name" value="Peptidase_S26"/>
</dbReference>
<dbReference type="InterPro" id="IPR019757">
    <property type="entry name" value="Pept_S26A_signal_pept_1_Lys-AS"/>
</dbReference>
<reference evidence="11 12" key="1">
    <citation type="submission" date="2014-08" db="EMBL/GenBank/DDBJ databases">
        <title>Genomic and Phenotypic Diversity of Colwellia psychrerythraea strains from Disparate Marine Basins.</title>
        <authorList>
            <person name="Techtmann S.M."/>
            <person name="Stelling S.C."/>
            <person name="Utturkar S.M."/>
            <person name="Alshibli N."/>
            <person name="Harris A."/>
            <person name="Brown S.D."/>
            <person name="Hazen T.C."/>
        </authorList>
    </citation>
    <scope>NUCLEOTIDE SEQUENCE [LARGE SCALE GENOMIC DNA]</scope>
    <source>
        <strain evidence="11 12">GAB14E</strain>
    </source>
</reference>
<evidence type="ECO:0000256" key="9">
    <source>
        <dbReference type="RuleBase" id="RU362042"/>
    </source>
</evidence>
<evidence type="ECO:0000313" key="12">
    <source>
        <dbReference type="Proteomes" id="UP000029868"/>
    </source>
</evidence>
<dbReference type="CDD" id="cd06530">
    <property type="entry name" value="S26_SPase_I"/>
    <property type="match status" value="1"/>
</dbReference>
<dbReference type="InterPro" id="IPR019756">
    <property type="entry name" value="Pept_S26A_signal_pept_1_Ser-AS"/>
</dbReference>
<dbReference type="PRINTS" id="PR00727">
    <property type="entry name" value="LEADERPTASE"/>
</dbReference>
<dbReference type="Gene3D" id="2.10.109.10">
    <property type="entry name" value="Umud Fragment, subunit A"/>
    <property type="match status" value="1"/>
</dbReference>
<evidence type="ECO:0000256" key="8">
    <source>
        <dbReference type="RuleBase" id="RU003993"/>
    </source>
</evidence>
<feature type="transmembrane region" description="Helical" evidence="8">
    <location>
        <begin position="6"/>
        <end position="27"/>
    </location>
</feature>
<dbReference type="Pfam" id="PF10502">
    <property type="entry name" value="Peptidase_S26"/>
    <property type="match status" value="1"/>
</dbReference>
<proteinExistence type="inferred from homology"/>
<dbReference type="PANTHER" id="PTHR43390:SF1">
    <property type="entry name" value="CHLOROPLAST PROCESSING PEPTIDASE"/>
    <property type="match status" value="1"/>
</dbReference>
<keyword evidence="8" id="KW-1133">Transmembrane helix</keyword>
<evidence type="ECO:0000256" key="2">
    <source>
        <dbReference type="ARBA" id="ARBA00009370"/>
    </source>
</evidence>
<dbReference type="EC" id="3.4.21.89" evidence="3 8"/>
<dbReference type="EMBL" id="JQEC01000057">
    <property type="protein sequence ID" value="KGJ89079.1"/>
    <property type="molecule type" value="Genomic_DNA"/>
</dbReference>
<evidence type="ECO:0000313" key="11">
    <source>
        <dbReference type="EMBL" id="KGJ89079.1"/>
    </source>
</evidence>
<feature type="active site" evidence="7">
    <location>
        <position position="150"/>
    </location>
</feature>
<comment type="caution">
    <text evidence="11">The sequence shown here is derived from an EMBL/GenBank/DDBJ whole genome shotgun (WGS) entry which is preliminary data.</text>
</comment>
<keyword evidence="5 8" id="KW-0645">Protease</keyword>